<keyword evidence="1" id="KW-0812">Transmembrane</keyword>
<dbReference type="Proteomes" id="UP000230069">
    <property type="component" value="Unassembled WGS sequence"/>
</dbReference>
<organism evidence="2 3">
    <name type="scientific">Aquilegia coerulea</name>
    <name type="common">Rocky mountain columbine</name>
    <dbReference type="NCBI Taxonomy" id="218851"/>
    <lineage>
        <taxon>Eukaryota</taxon>
        <taxon>Viridiplantae</taxon>
        <taxon>Streptophyta</taxon>
        <taxon>Embryophyta</taxon>
        <taxon>Tracheophyta</taxon>
        <taxon>Spermatophyta</taxon>
        <taxon>Magnoliopsida</taxon>
        <taxon>Ranunculales</taxon>
        <taxon>Ranunculaceae</taxon>
        <taxon>Thalictroideae</taxon>
        <taxon>Aquilegia</taxon>
    </lineage>
</organism>
<proteinExistence type="predicted"/>
<keyword evidence="1" id="KW-0472">Membrane</keyword>
<evidence type="ECO:0000313" key="2">
    <source>
        <dbReference type="EMBL" id="PIA35210.1"/>
    </source>
</evidence>
<evidence type="ECO:0000313" key="3">
    <source>
        <dbReference type="Proteomes" id="UP000230069"/>
    </source>
</evidence>
<feature type="transmembrane region" description="Helical" evidence="1">
    <location>
        <begin position="7"/>
        <end position="34"/>
    </location>
</feature>
<sequence length="84" mass="10187">MGSNFFYLLTYVVLIVTFFYFCKLIINVTYFVHIDSTCQFQFKFLFCSIIMLYLLKLKKSRIFVNRAIFCIWQVIVHEPSHRLI</sequence>
<evidence type="ECO:0000256" key="1">
    <source>
        <dbReference type="SAM" id="Phobius"/>
    </source>
</evidence>
<reference evidence="2 3" key="1">
    <citation type="submission" date="2017-09" db="EMBL/GenBank/DDBJ databases">
        <title>WGS assembly of Aquilegia coerulea Goldsmith.</title>
        <authorList>
            <person name="Hodges S."/>
            <person name="Kramer E."/>
            <person name="Nordborg M."/>
            <person name="Tomkins J."/>
            <person name="Borevitz J."/>
            <person name="Derieg N."/>
            <person name="Yan J."/>
            <person name="Mihaltcheva S."/>
            <person name="Hayes R.D."/>
            <person name="Rokhsar D."/>
        </authorList>
    </citation>
    <scope>NUCLEOTIDE SEQUENCE [LARGE SCALE GENOMIC DNA]</scope>
    <source>
        <strain evidence="3">cv. Goldsmith</strain>
    </source>
</reference>
<protein>
    <submittedName>
        <fullName evidence="2">Uncharacterized protein</fullName>
    </submittedName>
</protein>
<dbReference type="AlphaFoldDB" id="A0A2G5CVJ1"/>
<accession>A0A2G5CVJ1</accession>
<dbReference type="EMBL" id="KZ305053">
    <property type="protein sequence ID" value="PIA35210.1"/>
    <property type="molecule type" value="Genomic_DNA"/>
</dbReference>
<gene>
    <name evidence="2" type="ORF">AQUCO_03600105v1</name>
</gene>
<feature type="transmembrane region" description="Helical" evidence="1">
    <location>
        <begin position="40"/>
        <end position="57"/>
    </location>
</feature>
<dbReference type="InParanoid" id="A0A2G5CVJ1"/>
<name>A0A2G5CVJ1_AQUCA</name>
<keyword evidence="1" id="KW-1133">Transmembrane helix</keyword>
<keyword evidence="3" id="KW-1185">Reference proteome</keyword>